<comment type="caution">
    <text evidence="2">The sequence shown here is derived from an EMBL/GenBank/DDBJ whole genome shotgun (WGS) entry which is preliminary data.</text>
</comment>
<dbReference type="InterPro" id="IPR038157">
    <property type="entry name" value="FeoA_core_dom"/>
</dbReference>
<evidence type="ECO:0000313" key="2">
    <source>
        <dbReference type="EMBL" id="MCH5599393.1"/>
    </source>
</evidence>
<dbReference type="Gene3D" id="2.30.30.90">
    <property type="match status" value="1"/>
</dbReference>
<protein>
    <submittedName>
        <fullName evidence="2">Ferrous iron transport protein A</fullName>
    </submittedName>
</protein>
<dbReference type="InterPro" id="IPR007167">
    <property type="entry name" value="Fe-transptr_FeoA-like"/>
</dbReference>
<reference evidence="2 3" key="1">
    <citation type="submission" date="2022-02" db="EMBL/GenBank/DDBJ databases">
        <authorList>
            <person name="Min J."/>
        </authorList>
    </citation>
    <scope>NUCLEOTIDE SEQUENCE [LARGE SCALE GENOMIC DNA]</scope>
    <source>
        <strain evidence="2 3">GR10-1</strain>
    </source>
</reference>
<name>A0ABS9SLY1_9BACT</name>
<dbReference type="EMBL" id="JAKWBL010000003">
    <property type="protein sequence ID" value="MCH5599393.1"/>
    <property type="molecule type" value="Genomic_DNA"/>
</dbReference>
<proteinExistence type="predicted"/>
<sequence>MGLGLSSKIKVINRQEFDGSMEIDVRGKKSIVSQKFAENIFVSIV</sequence>
<dbReference type="Pfam" id="PF04023">
    <property type="entry name" value="FeoA"/>
    <property type="match status" value="1"/>
</dbReference>
<accession>A0ABS9SLY1</accession>
<organism evidence="2 3">
    <name type="scientific">Niabella ginsengisoli</name>
    <dbReference type="NCBI Taxonomy" id="522298"/>
    <lineage>
        <taxon>Bacteria</taxon>
        <taxon>Pseudomonadati</taxon>
        <taxon>Bacteroidota</taxon>
        <taxon>Chitinophagia</taxon>
        <taxon>Chitinophagales</taxon>
        <taxon>Chitinophagaceae</taxon>
        <taxon>Niabella</taxon>
    </lineage>
</organism>
<dbReference type="Proteomes" id="UP001202248">
    <property type="component" value="Unassembled WGS sequence"/>
</dbReference>
<keyword evidence="3" id="KW-1185">Reference proteome</keyword>
<evidence type="ECO:0000259" key="1">
    <source>
        <dbReference type="Pfam" id="PF04023"/>
    </source>
</evidence>
<evidence type="ECO:0000313" key="3">
    <source>
        <dbReference type="Proteomes" id="UP001202248"/>
    </source>
</evidence>
<feature type="domain" description="Ferrous iron transporter FeoA-like" evidence="1">
    <location>
        <begin position="1"/>
        <end position="43"/>
    </location>
</feature>
<gene>
    <name evidence="2" type="ORF">MKP09_16475</name>
</gene>
<dbReference type="RefSeq" id="WP_240831517.1">
    <property type="nucleotide sequence ID" value="NZ_JAKWBL010000003.1"/>
</dbReference>